<dbReference type="eggNOG" id="COG2814">
    <property type="taxonomic scope" value="Bacteria"/>
</dbReference>
<feature type="transmembrane region" description="Helical" evidence="7">
    <location>
        <begin position="137"/>
        <end position="156"/>
    </location>
</feature>
<feature type="transmembrane region" description="Helical" evidence="7">
    <location>
        <begin position="399"/>
        <end position="421"/>
    </location>
</feature>
<comment type="subcellular location">
    <subcellularLocation>
        <location evidence="1">Cell membrane</location>
        <topology evidence="1">Multi-pass membrane protein</topology>
    </subcellularLocation>
</comment>
<keyword evidence="3" id="KW-1003">Cell membrane</keyword>
<feature type="transmembrane region" description="Helical" evidence="7">
    <location>
        <begin position="12"/>
        <end position="32"/>
    </location>
</feature>
<dbReference type="AlphaFoldDB" id="K9ATA5"/>
<dbReference type="EMBL" id="AMSQ01000024">
    <property type="protein sequence ID" value="EKU45832.1"/>
    <property type="molecule type" value="Genomic_DNA"/>
</dbReference>
<feature type="transmembrane region" description="Helical" evidence="7">
    <location>
        <begin position="298"/>
        <end position="321"/>
    </location>
</feature>
<feature type="transmembrane region" description="Helical" evidence="7">
    <location>
        <begin position="225"/>
        <end position="246"/>
    </location>
</feature>
<comment type="caution">
    <text evidence="9">The sequence shown here is derived from an EMBL/GenBank/DDBJ whole genome shotgun (WGS) entry which is preliminary data.</text>
</comment>
<dbReference type="GO" id="GO:0022857">
    <property type="term" value="F:transmembrane transporter activity"/>
    <property type="evidence" value="ECO:0007669"/>
    <property type="project" value="InterPro"/>
</dbReference>
<feature type="transmembrane region" description="Helical" evidence="7">
    <location>
        <begin position="168"/>
        <end position="189"/>
    </location>
</feature>
<name>K9ATA5_9STAP</name>
<dbReference type="STRING" id="1229783.C273_10592"/>
<evidence type="ECO:0000313" key="9">
    <source>
        <dbReference type="EMBL" id="EKU45832.1"/>
    </source>
</evidence>
<feature type="transmembrane region" description="Helical" evidence="7">
    <location>
        <begin position="441"/>
        <end position="467"/>
    </location>
</feature>
<dbReference type="RefSeq" id="WP_009384823.1">
    <property type="nucleotide sequence ID" value="NZ_AMSQ01000024.1"/>
</dbReference>
<evidence type="ECO:0000256" key="2">
    <source>
        <dbReference type="ARBA" id="ARBA00022448"/>
    </source>
</evidence>
<feature type="transmembrane region" description="Helical" evidence="7">
    <location>
        <begin position="201"/>
        <end position="219"/>
    </location>
</feature>
<dbReference type="Pfam" id="PF07690">
    <property type="entry name" value="MFS_1"/>
    <property type="match status" value="1"/>
</dbReference>
<dbReference type="InterPro" id="IPR036259">
    <property type="entry name" value="MFS_trans_sf"/>
</dbReference>
<keyword evidence="4 7" id="KW-0812">Transmembrane</keyword>
<dbReference type="GO" id="GO:0005886">
    <property type="term" value="C:plasma membrane"/>
    <property type="evidence" value="ECO:0007669"/>
    <property type="project" value="UniProtKB-SubCell"/>
</dbReference>
<dbReference type="InterPro" id="IPR004638">
    <property type="entry name" value="EmrB-like"/>
</dbReference>
<evidence type="ECO:0000256" key="7">
    <source>
        <dbReference type="SAM" id="Phobius"/>
    </source>
</evidence>
<feature type="transmembrane region" description="Helical" evidence="7">
    <location>
        <begin position="79"/>
        <end position="103"/>
    </location>
</feature>
<dbReference type="PANTHER" id="PTHR42718:SF24">
    <property type="entry name" value="MAJOR FACILITATOR SUPERFAMILY (MFS) PROFILE DOMAIN-CONTAINING PROTEIN"/>
    <property type="match status" value="1"/>
</dbReference>
<evidence type="ECO:0000256" key="4">
    <source>
        <dbReference type="ARBA" id="ARBA00022692"/>
    </source>
</evidence>
<keyword evidence="10" id="KW-1185">Reference proteome</keyword>
<dbReference type="PANTHER" id="PTHR42718">
    <property type="entry name" value="MAJOR FACILITATOR SUPERFAMILY MULTIDRUG TRANSPORTER MFSC"/>
    <property type="match status" value="1"/>
</dbReference>
<evidence type="ECO:0000313" key="10">
    <source>
        <dbReference type="Proteomes" id="UP000009885"/>
    </source>
</evidence>
<keyword evidence="5 7" id="KW-1133">Transmembrane helix</keyword>
<feature type="transmembrane region" description="Helical" evidence="7">
    <location>
        <begin position="333"/>
        <end position="351"/>
    </location>
</feature>
<dbReference type="Gene3D" id="1.20.1720.10">
    <property type="entry name" value="Multidrug resistance protein D"/>
    <property type="match status" value="1"/>
</dbReference>
<evidence type="ECO:0000256" key="3">
    <source>
        <dbReference type="ARBA" id="ARBA00022475"/>
    </source>
</evidence>
<accession>K9ATA5</accession>
<feature type="domain" description="Major facilitator superfamily (MFS) profile" evidence="8">
    <location>
        <begin position="14"/>
        <end position="472"/>
    </location>
</feature>
<feature type="transmembrane region" description="Helical" evidence="7">
    <location>
        <begin position="357"/>
        <end position="378"/>
    </location>
</feature>
<keyword evidence="2" id="KW-0813">Transport</keyword>
<organism evidence="9 10">
    <name type="scientific">Staphylococcus massiliensis S46</name>
    <dbReference type="NCBI Taxonomy" id="1229783"/>
    <lineage>
        <taxon>Bacteria</taxon>
        <taxon>Bacillati</taxon>
        <taxon>Bacillota</taxon>
        <taxon>Bacilli</taxon>
        <taxon>Bacillales</taxon>
        <taxon>Staphylococcaceae</taxon>
        <taxon>Staphylococcus</taxon>
    </lineage>
</organism>
<dbReference type="InterPro" id="IPR020846">
    <property type="entry name" value="MFS_dom"/>
</dbReference>
<sequence>MNAHSISTKQRNLIVGVMLLSAFVAILNQTLLNTALPAIMKGLHVDENTSQWLVTGFMLVNGIMVPLTAYLMDKVKSKTLYLLSMGAFLLGSVIAAFAPNFLILMIARVIQAMGAGVLMPLMQFTLFTLFPRDKRGFAMGLAGLVIQFAPAIGPTLSGFLVDQYSWRTPFFVVVITAAICYILGALFITNYSETKDPKLDRISVVYSTVGFGIMLYAFSSAGNLGFFNPIVLISLVISIIIIYIFVKRQLRIRNPLLNLRVFKNRVFTLTTITSVIVFTAMVGPALLVPMYVQNSLGLSAMLSGIVILPGAIINGAMSLVTGKIFDKYGARRLVITGFVILTITTILHIFLDVYTPFWYLVVIYGIRMFSIALLMMPLNTAGINALESKDISHGTAIMNSARIISSSIGTALMVTIMSIGMKLAKPDHNGQISEHMAYREAVSSGISLAFIITSILVTIGLIMSFYIKDRDPNQTNVNTRQI</sequence>
<protein>
    <recommendedName>
        <fullName evidence="8">Major facilitator superfamily (MFS) profile domain-containing protein</fullName>
    </recommendedName>
</protein>
<reference evidence="9 10" key="1">
    <citation type="journal article" date="2013" name="Genome Announc.">
        <title>Genome Sequence of Staphylococcus massiliensis Strain S46, Isolated from the Surface of Healthy Human Skin.</title>
        <authorList>
            <person name="Srivastav R."/>
            <person name="Singh A."/>
            <person name="Jangir P.K."/>
            <person name="Kumari C."/>
            <person name="Muduli S."/>
            <person name="Sharma R."/>
        </authorList>
    </citation>
    <scope>NUCLEOTIDE SEQUENCE [LARGE SCALE GENOMIC DNA]</scope>
    <source>
        <strain evidence="9 10">S46</strain>
    </source>
</reference>
<dbReference type="PROSITE" id="PS50850">
    <property type="entry name" value="MFS"/>
    <property type="match status" value="1"/>
</dbReference>
<dbReference type="PATRIC" id="fig|1229783.3.peg.2106"/>
<dbReference type="OrthoDB" id="9816041at2"/>
<dbReference type="PRINTS" id="PR01036">
    <property type="entry name" value="TCRTETB"/>
</dbReference>
<proteinExistence type="predicted"/>
<dbReference type="SUPFAM" id="SSF103473">
    <property type="entry name" value="MFS general substrate transporter"/>
    <property type="match status" value="1"/>
</dbReference>
<evidence type="ECO:0000256" key="6">
    <source>
        <dbReference type="ARBA" id="ARBA00023136"/>
    </source>
</evidence>
<gene>
    <name evidence="9" type="ORF">C273_10592</name>
</gene>
<dbReference type="InterPro" id="IPR011701">
    <property type="entry name" value="MFS"/>
</dbReference>
<dbReference type="Gene3D" id="1.20.1250.20">
    <property type="entry name" value="MFS general substrate transporter like domains"/>
    <property type="match status" value="1"/>
</dbReference>
<dbReference type="NCBIfam" id="TIGR00711">
    <property type="entry name" value="efflux_EmrB"/>
    <property type="match status" value="1"/>
</dbReference>
<dbReference type="CDD" id="cd17503">
    <property type="entry name" value="MFS_LmrB_MDR_like"/>
    <property type="match status" value="1"/>
</dbReference>
<evidence type="ECO:0000256" key="5">
    <source>
        <dbReference type="ARBA" id="ARBA00022989"/>
    </source>
</evidence>
<keyword evidence="6 7" id="KW-0472">Membrane</keyword>
<dbReference type="Proteomes" id="UP000009885">
    <property type="component" value="Unassembled WGS sequence"/>
</dbReference>
<feature type="transmembrane region" description="Helical" evidence="7">
    <location>
        <begin position="52"/>
        <end position="72"/>
    </location>
</feature>
<evidence type="ECO:0000256" key="1">
    <source>
        <dbReference type="ARBA" id="ARBA00004651"/>
    </source>
</evidence>
<feature type="transmembrane region" description="Helical" evidence="7">
    <location>
        <begin position="266"/>
        <end position="292"/>
    </location>
</feature>
<feature type="transmembrane region" description="Helical" evidence="7">
    <location>
        <begin position="109"/>
        <end position="130"/>
    </location>
</feature>
<evidence type="ECO:0000259" key="8">
    <source>
        <dbReference type="PROSITE" id="PS50850"/>
    </source>
</evidence>